<evidence type="ECO:0000256" key="1">
    <source>
        <dbReference type="SAM" id="SignalP"/>
    </source>
</evidence>
<dbReference type="EMBL" id="CP019646">
    <property type="protein sequence ID" value="AQQ72594.1"/>
    <property type="molecule type" value="Genomic_DNA"/>
</dbReference>
<keyword evidence="3" id="KW-1185">Reference proteome</keyword>
<dbReference type="RefSeq" id="WP_146684769.1">
    <property type="nucleotide sequence ID" value="NZ_CP019646.1"/>
</dbReference>
<evidence type="ECO:0000313" key="2">
    <source>
        <dbReference type="EMBL" id="AQQ72594.1"/>
    </source>
</evidence>
<organism evidence="2 3">
    <name type="scientific">Limihaloglobus sulfuriphilus</name>
    <dbReference type="NCBI Taxonomy" id="1851148"/>
    <lineage>
        <taxon>Bacteria</taxon>
        <taxon>Pseudomonadati</taxon>
        <taxon>Planctomycetota</taxon>
        <taxon>Phycisphaerae</taxon>
        <taxon>Sedimentisphaerales</taxon>
        <taxon>Sedimentisphaeraceae</taxon>
        <taxon>Limihaloglobus</taxon>
    </lineage>
</organism>
<evidence type="ECO:0008006" key="4">
    <source>
        <dbReference type="Google" id="ProtNLM"/>
    </source>
</evidence>
<protein>
    <recommendedName>
        <fullName evidence="4">Carbohydrate binding domain protein</fullName>
    </recommendedName>
</protein>
<gene>
    <name evidence="2" type="ORF">SMSP2_02984</name>
</gene>
<dbReference type="InterPro" id="IPR008979">
    <property type="entry name" value="Galactose-bd-like_sf"/>
</dbReference>
<name>A0A1Q2MIV0_9BACT</name>
<dbReference type="SUPFAM" id="SSF49785">
    <property type="entry name" value="Galactose-binding domain-like"/>
    <property type="match status" value="3"/>
</dbReference>
<reference evidence="3" key="1">
    <citation type="submission" date="2017-02" db="EMBL/GenBank/DDBJ databases">
        <title>Comparative genomics and description of representatives of a novel lineage of planctomycetes thriving in anoxic sediments.</title>
        <authorList>
            <person name="Spring S."/>
            <person name="Bunk B."/>
            <person name="Sproer C."/>
        </authorList>
    </citation>
    <scope>NUCLEOTIDE SEQUENCE [LARGE SCALE GENOMIC DNA]</scope>
    <source>
        <strain evidence="3">SM-Chi-D1</strain>
    </source>
</reference>
<dbReference type="AlphaFoldDB" id="A0A1Q2MIV0"/>
<dbReference type="STRING" id="1851148.SMSP2_02984"/>
<feature type="signal peptide" evidence="1">
    <location>
        <begin position="1"/>
        <end position="23"/>
    </location>
</feature>
<evidence type="ECO:0000313" key="3">
    <source>
        <dbReference type="Proteomes" id="UP000188181"/>
    </source>
</evidence>
<dbReference type="OrthoDB" id="2476785at2"/>
<dbReference type="Gene3D" id="2.60.120.260">
    <property type="entry name" value="Galactose-binding domain-like"/>
    <property type="match status" value="6"/>
</dbReference>
<accession>A0A1Q2MIV0</accession>
<feature type="chain" id="PRO_5012501545" description="Carbohydrate binding domain protein" evidence="1">
    <location>
        <begin position="24"/>
        <end position="1072"/>
    </location>
</feature>
<dbReference type="Proteomes" id="UP000188181">
    <property type="component" value="Chromosome"/>
</dbReference>
<keyword evidence="1" id="KW-0732">Signal</keyword>
<sequence length="1072" mass="116051" precursor="true">MKHLTRILCLISLMFVFQSGANAAEITNGGFEQDFSDWRYFAVSGAEANFTIVNDAYEGNKAASIEVTAGGGDHALDRETNRIQISPDEVINISFAAKKISSGDTRMSLTVSEFDSSGTWLGGGANTDFVFNPSSGDYSVHEAVFVPKMAATAYINIGFRIEDEFRIKVPGQYYVDNVVFSEGEVFYNGGFESGQIGWRAYAVSGAAGNFGISNDAYEGSNAFSFEITAGGGDHGLDRWDSKIPITYEQTVGVSAATKKLSGQDTVLKMILSQWSLEGTHVGDVIYTLDSGVGEYKVNQVGFTVTNPDTARLNICFRIEDIYGIKVPGHYLIDDVKLVELPRLYNGGFESDLLGWRGVAVGGAEGDFTITNDAYEGNKAASLEVTAGGGDALLDRENAKVAVTVNETIGVSFAAKKISGNDTRIKLTIAEHAQDGTYMGSAGERMFDVGSEYSICEFNYGVQNPETAFVNVAFRCVDEFNFPAPGHYYIDAVELETLPTVFNGGFEDGLDGWRGYALGAGTFTISTDAYEGSNAALIDITDAAGDHALDRENAKIAVGPNQMRTFSFAAKRVSSEELVLRMTVSEFDAAGSYLASYGLGDFRPTEEYGVYDFSYMTTNPDCAKVNIAFTMYDAGLSGKATGQMLIDDVKLVNSQLVTNPGFEQNFDLWRYYAVGGTEAEYTISNDAYKGDKAALMTVTTAGDDHALDKNSAKLPVSAGDVLRVSFAAKNAGGGDNLLLLNVAEFDAEETYLAKYGLKFVDPPADGYGEFEYYYKPQDPATEYVNIAFTIFDGNGSAKAAGSYLIDEVRVYSNSGLNPADVNFDASVDSRDVAKLSDYWLTNEVIPGDSVLIDDFEGYMSASELESAWIEFYWSNFQGSNTSSTVSLLSDPADVYSGSQSMRWEYNADDTTGNDQDYTDIVFELDAPIDLSGAASIQMNLNRHEGNSQEYLLYVKCFEGVVDVSTLRGQGVWLTRSEGSTFSPTGWTQWTANLDEYVDYSKADLDEVTAIVIGCYSPASDGTSGSGVIDIDDISIVYESVCEQTAGGDVNGDCVVDFTDYAAISANWLDQIVY</sequence>
<proteinExistence type="predicted"/>
<dbReference type="KEGG" id="pbas:SMSP2_02984"/>